<dbReference type="SUPFAM" id="SSF51206">
    <property type="entry name" value="cAMP-binding domain-like"/>
    <property type="match status" value="1"/>
</dbReference>
<dbReference type="Pfam" id="PF00027">
    <property type="entry name" value="cNMP_binding"/>
    <property type="match status" value="1"/>
</dbReference>
<gene>
    <name evidence="2" type="ORF">J2Z31_004692</name>
</gene>
<evidence type="ECO:0000313" key="3">
    <source>
        <dbReference type="Proteomes" id="UP000730739"/>
    </source>
</evidence>
<evidence type="ECO:0000313" key="2">
    <source>
        <dbReference type="EMBL" id="MBP2238165.1"/>
    </source>
</evidence>
<dbReference type="Proteomes" id="UP000730739">
    <property type="component" value="Unassembled WGS sequence"/>
</dbReference>
<organism evidence="2 3">
    <name type="scientific">Sinorhizobium kostiense</name>
    <dbReference type="NCBI Taxonomy" id="76747"/>
    <lineage>
        <taxon>Bacteria</taxon>
        <taxon>Pseudomonadati</taxon>
        <taxon>Pseudomonadota</taxon>
        <taxon>Alphaproteobacteria</taxon>
        <taxon>Hyphomicrobiales</taxon>
        <taxon>Rhizobiaceae</taxon>
        <taxon>Sinorhizobium/Ensifer group</taxon>
        <taxon>Sinorhizobium</taxon>
    </lineage>
</organism>
<accession>A0ABS4R5I9</accession>
<dbReference type="InterPro" id="IPR014710">
    <property type="entry name" value="RmlC-like_jellyroll"/>
</dbReference>
<dbReference type="SMART" id="SM00100">
    <property type="entry name" value="cNMP"/>
    <property type="match status" value="1"/>
</dbReference>
<dbReference type="CDD" id="cd00038">
    <property type="entry name" value="CAP_ED"/>
    <property type="match status" value="1"/>
</dbReference>
<sequence>MIAIMFGEILVHLKTKVVAKRSFEKNEHLFHRGDRITALFLVSEGSVNLVRYQEDGSPTVLQRSGDLSILAEASVFSDRYHCDALVTKKANVSIVPIATVRELLEKEPAFARAWARHLSQELQSVRKRAEIASLRTVRARLEAWLTWNEGQLPPKGAWRGLAEELGVAPEALYRELSARRSVYREEGVPPTGQL</sequence>
<evidence type="ECO:0000259" key="1">
    <source>
        <dbReference type="PROSITE" id="PS50042"/>
    </source>
</evidence>
<dbReference type="Gene3D" id="2.60.120.10">
    <property type="entry name" value="Jelly Rolls"/>
    <property type="match status" value="1"/>
</dbReference>
<dbReference type="RefSeq" id="WP_234939598.1">
    <property type="nucleotide sequence ID" value="NZ_JAGILA010000007.1"/>
</dbReference>
<feature type="domain" description="Cyclic nucleotide-binding" evidence="1">
    <location>
        <begin position="21"/>
        <end position="79"/>
    </location>
</feature>
<proteinExistence type="predicted"/>
<protein>
    <submittedName>
        <fullName evidence="2">CRP-like cAMP-binding protein</fullName>
    </submittedName>
</protein>
<dbReference type="PROSITE" id="PS50042">
    <property type="entry name" value="CNMP_BINDING_3"/>
    <property type="match status" value="1"/>
</dbReference>
<reference evidence="2 3" key="1">
    <citation type="submission" date="2021-03" db="EMBL/GenBank/DDBJ databases">
        <title>Genomic Encyclopedia of Type Strains, Phase IV (KMG-IV): sequencing the most valuable type-strain genomes for metagenomic binning, comparative biology and taxonomic classification.</title>
        <authorList>
            <person name="Goeker M."/>
        </authorList>
    </citation>
    <scope>NUCLEOTIDE SEQUENCE [LARGE SCALE GENOMIC DNA]</scope>
    <source>
        <strain evidence="2 3">DSM 13372</strain>
    </source>
</reference>
<dbReference type="InterPro" id="IPR018490">
    <property type="entry name" value="cNMP-bd_dom_sf"/>
</dbReference>
<dbReference type="PANTHER" id="PTHR24567">
    <property type="entry name" value="CRP FAMILY TRANSCRIPTIONAL REGULATORY PROTEIN"/>
    <property type="match status" value="1"/>
</dbReference>
<dbReference type="InterPro" id="IPR050397">
    <property type="entry name" value="Env_Response_Regulators"/>
</dbReference>
<keyword evidence="3" id="KW-1185">Reference proteome</keyword>
<comment type="caution">
    <text evidence="2">The sequence shown here is derived from an EMBL/GenBank/DDBJ whole genome shotgun (WGS) entry which is preliminary data.</text>
</comment>
<dbReference type="EMBL" id="JAGILA010000007">
    <property type="protein sequence ID" value="MBP2238165.1"/>
    <property type="molecule type" value="Genomic_DNA"/>
</dbReference>
<dbReference type="InterPro" id="IPR000595">
    <property type="entry name" value="cNMP-bd_dom"/>
</dbReference>
<dbReference type="PANTHER" id="PTHR24567:SF74">
    <property type="entry name" value="HTH-TYPE TRANSCRIPTIONAL REGULATOR ARCR"/>
    <property type="match status" value="1"/>
</dbReference>
<name>A0ABS4R5I9_9HYPH</name>